<evidence type="ECO:0000256" key="5">
    <source>
        <dbReference type="SAM" id="Phobius"/>
    </source>
</evidence>
<protein>
    <submittedName>
        <fullName evidence="7">O-antigen ligase family protein</fullName>
    </submittedName>
</protein>
<evidence type="ECO:0000259" key="6">
    <source>
        <dbReference type="Pfam" id="PF04932"/>
    </source>
</evidence>
<dbReference type="GO" id="GO:0016874">
    <property type="term" value="F:ligase activity"/>
    <property type="evidence" value="ECO:0007669"/>
    <property type="project" value="UniProtKB-KW"/>
</dbReference>
<dbReference type="AlphaFoldDB" id="A0AAW5BRF9"/>
<evidence type="ECO:0000313" key="7">
    <source>
        <dbReference type="EMBL" id="MCG4745908.1"/>
    </source>
</evidence>
<feature type="transmembrane region" description="Helical" evidence="5">
    <location>
        <begin position="41"/>
        <end position="62"/>
    </location>
</feature>
<reference evidence="7" key="1">
    <citation type="submission" date="2022-01" db="EMBL/GenBank/DDBJ databases">
        <title>Collection of gut derived symbiotic bacterial strains cultured from healthy donors.</title>
        <authorList>
            <person name="Lin H."/>
            <person name="Kohout C."/>
            <person name="Waligurski E."/>
            <person name="Pamer E.G."/>
        </authorList>
    </citation>
    <scope>NUCLEOTIDE SEQUENCE</scope>
    <source>
        <strain evidence="7">DFI.6.55</strain>
    </source>
</reference>
<feature type="transmembrane region" description="Helical" evidence="5">
    <location>
        <begin position="106"/>
        <end position="126"/>
    </location>
</feature>
<accession>A0AAW5BRF9</accession>
<name>A0AAW5BRF9_9FIRM</name>
<evidence type="ECO:0000256" key="1">
    <source>
        <dbReference type="ARBA" id="ARBA00004141"/>
    </source>
</evidence>
<comment type="caution">
    <text evidence="7">The sequence shown here is derived from an EMBL/GenBank/DDBJ whole genome shotgun (WGS) entry which is preliminary data.</text>
</comment>
<feature type="transmembrane region" description="Helical" evidence="5">
    <location>
        <begin position="69"/>
        <end position="94"/>
    </location>
</feature>
<dbReference type="Proteomes" id="UP001299608">
    <property type="component" value="Unassembled WGS sequence"/>
</dbReference>
<dbReference type="EMBL" id="JAKNGE010000011">
    <property type="protein sequence ID" value="MCG4745908.1"/>
    <property type="molecule type" value="Genomic_DNA"/>
</dbReference>
<organism evidence="7 8">
    <name type="scientific">Enterocloster aldenensis</name>
    <dbReference type="NCBI Taxonomy" id="358742"/>
    <lineage>
        <taxon>Bacteria</taxon>
        <taxon>Bacillati</taxon>
        <taxon>Bacillota</taxon>
        <taxon>Clostridia</taxon>
        <taxon>Lachnospirales</taxon>
        <taxon>Lachnospiraceae</taxon>
        <taxon>Enterocloster</taxon>
    </lineage>
</organism>
<dbReference type="Pfam" id="PF04932">
    <property type="entry name" value="Wzy_C"/>
    <property type="match status" value="1"/>
</dbReference>
<dbReference type="InterPro" id="IPR007016">
    <property type="entry name" value="O-antigen_ligase-rel_domated"/>
</dbReference>
<proteinExistence type="predicted"/>
<dbReference type="GO" id="GO:0016020">
    <property type="term" value="C:membrane"/>
    <property type="evidence" value="ECO:0007669"/>
    <property type="project" value="UniProtKB-SubCell"/>
</dbReference>
<evidence type="ECO:0000256" key="4">
    <source>
        <dbReference type="ARBA" id="ARBA00023136"/>
    </source>
</evidence>
<evidence type="ECO:0000256" key="3">
    <source>
        <dbReference type="ARBA" id="ARBA00022989"/>
    </source>
</evidence>
<evidence type="ECO:0000256" key="2">
    <source>
        <dbReference type="ARBA" id="ARBA00022692"/>
    </source>
</evidence>
<feature type="transmembrane region" description="Helical" evidence="5">
    <location>
        <begin position="12"/>
        <end position="29"/>
    </location>
</feature>
<feature type="transmembrane region" description="Helical" evidence="5">
    <location>
        <begin position="368"/>
        <end position="387"/>
    </location>
</feature>
<feature type="transmembrane region" description="Helical" evidence="5">
    <location>
        <begin position="393"/>
        <end position="410"/>
    </location>
</feature>
<dbReference type="RefSeq" id="WP_235957694.1">
    <property type="nucleotide sequence ID" value="NZ_JAAITT010000006.1"/>
</dbReference>
<sequence length="422" mass="48157">MDIRKSEIVKKCMAAAFFLIMTAAFYATAEYRGGLPALPVSARYAADVLVIGMGVLWILVTADFQRIRFLYSISMIMMVPIIGIGLISMVIWLVRCQETSFVIRGTINVVCLLLNILCAAAGYYMFGKKTVSYMLYASCAAVLVILIDLIRIHGAGSFLSEYIALITTFADTTGPIMRKMELHDLTQGLGVFVMYYLYCAKNRQWHAAEFICAAFFFSTGLKRIDVLAILAALMVGILYDAVPERTKTVFLAAIVSGMFLFSYLYLYLIKKGWYQPLMDYFGIDTMSRGYLYDFFKDYYEMSPGFLGYGIRYIFKIRNDYKTTGLGTYVPGMAHNDVMTHFIELGFWGFIYWLWGNTWYKVSAVRKKFGSRASLFMLLTVIYTFITYLTDNTFFYYSINIAAHITVIAYADEHRLVRKEDGL</sequence>
<feature type="domain" description="O-antigen ligase-related" evidence="6">
    <location>
        <begin position="211"/>
        <end position="353"/>
    </location>
</feature>
<feature type="transmembrane region" description="Helical" evidence="5">
    <location>
        <begin position="337"/>
        <end position="356"/>
    </location>
</feature>
<keyword evidence="7" id="KW-0436">Ligase</keyword>
<gene>
    <name evidence="7" type="ORF">L0N08_10835</name>
</gene>
<keyword evidence="3 5" id="KW-1133">Transmembrane helix</keyword>
<evidence type="ECO:0000313" key="8">
    <source>
        <dbReference type="Proteomes" id="UP001299608"/>
    </source>
</evidence>
<comment type="subcellular location">
    <subcellularLocation>
        <location evidence="1">Membrane</location>
        <topology evidence="1">Multi-pass membrane protein</topology>
    </subcellularLocation>
</comment>
<feature type="transmembrane region" description="Helical" evidence="5">
    <location>
        <begin position="224"/>
        <end position="242"/>
    </location>
</feature>
<keyword evidence="4 5" id="KW-0472">Membrane</keyword>
<feature type="transmembrane region" description="Helical" evidence="5">
    <location>
        <begin position="133"/>
        <end position="152"/>
    </location>
</feature>
<feature type="transmembrane region" description="Helical" evidence="5">
    <location>
        <begin position="249"/>
        <end position="269"/>
    </location>
</feature>
<keyword evidence="2 5" id="KW-0812">Transmembrane</keyword>